<dbReference type="PANTHER" id="PTHR21174">
    <property type="match status" value="1"/>
</dbReference>
<name>A0ABU3VZ34_9GAMM</name>
<dbReference type="Proteomes" id="UP001269819">
    <property type="component" value="Unassembled WGS sequence"/>
</dbReference>
<comment type="caution">
    <text evidence="2">The sequence shown here is derived from an EMBL/GenBank/DDBJ whole genome shotgun (WGS) entry which is preliminary data.</text>
</comment>
<evidence type="ECO:0000313" key="2">
    <source>
        <dbReference type="EMBL" id="MDV2079542.1"/>
    </source>
</evidence>
<evidence type="ECO:0000313" key="3">
    <source>
        <dbReference type="Proteomes" id="UP001269819"/>
    </source>
</evidence>
<reference evidence="2 3" key="1">
    <citation type="submission" date="2023-10" db="EMBL/GenBank/DDBJ databases">
        <title>Characteristics and mechanism of a salt-tolerant marine origin heterotrophic nitrifying- aerobic denitrifying bacteria Marinobacter xestospongiae HN1.</title>
        <authorList>
            <person name="Qi R."/>
        </authorList>
    </citation>
    <scope>NUCLEOTIDE SEQUENCE [LARGE SCALE GENOMIC DNA]</scope>
    <source>
        <strain evidence="2 3">HN1</strain>
    </source>
</reference>
<dbReference type="SUPFAM" id="SSF109604">
    <property type="entry name" value="HD-domain/PDEase-like"/>
    <property type="match status" value="1"/>
</dbReference>
<dbReference type="InterPro" id="IPR009218">
    <property type="entry name" value="HD_phosphohydro"/>
</dbReference>
<proteinExistence type="predicted"/>
<dbReference type="PANTHER" id="PTHR21174:SF0">
    <property type="entry name" value="HD PHOSPHOHYDROLASE FAMILY PROTEIN-RELATED"/>
    <property type="match status" value="1"/>
</dbReference>
<protein>
    <submittedName>
        <fullName evidence="2">N-methyl-D-aspartate receptor NMDAR2C subunit</fullName>
    </submittedName>
</protein>
<feature type="region of interest" description="Disordered" evidence="1">
    <location>
        <begin position="1"/>
        <end position="24"/>
    </location>
</feature>
<dbReference type="RefSeq" id="WP_316974076.1">
    <property type="nucleotide sequence ID" value="NZ_JAWIIJ010000008.1"/>
</dbReference>
<keyword evidence="3" id="KW-1185">Reference proteome</keyword>
<gene>
    <name evidence="2" type="ORF">RYS15_12685</name>
</gene>
<dbReference type="Gene3D" id="1.10.3210.10">
    <property type="entry name" value="Hypothetical protein af1432"/>
    <property type="match status" value="1"/>
</dbReference>
<dbReference type="EMBL" id="JAWIIJ010000008">
    <property type="protein sequence ID" value="MDV2079542.1"/>
    <property type="molecule type" value="Genomic_DNA"/>
</dbReference>
<accession>A0ABU3VZ34</accession>
<keyword evidence="2" id="KW-0675">Receptor</keyword>
<evidence type="ECO:0000256" key="1">
    <source>
        <dbReference type="SAM" id="MobiDB-lite"/>
    </source>
</evidence>
<organism evidence="2 3">
    <name type="scientific">Marinobacter xestospongiae</name>
    <dbReference type="NCBI Taxonomy" id="994319"/>
    <lineage>
        <taxon>Bacteria</taxon>
        <taxon>Pseudomonadati</taxon>
        <taxon>Pseudomonadota</taxon>
        <taxon>Gammaproteobacteria</taxon>
        <taxon>Pseudomonadales</taxon>
        <taxon>Marinobacteraceae</taxon>
        <taxon>Marinobacter</taxon>
    </lineage>
</organism>
<sequence length="247" mass="28177">MPVRDLASETPMCPVPDSDSSSHRDALLQRSWQRAWTGLSPTQSGTGDALCQQLLTAWQEPQRHYHTLQHLSECLLTFEHQRHHCQQPAEVEMALWFHDAVYQVRSGDNEARSAEWARQALAEAGIAESRVDRVVALVMATCHGADEGSTTTSGDPDRALLVDIDLAILAAEPARFAEYELQVRQEYRWVPGWLYRRKRRQVLAGFLERTRLYQTPALYQSWETRARDNLRQALGLAGETNRQGERQ</sequence>
<dbReference type="PIRSF" id="PIRSF035170">
    <property type="entry name" value="HD_phosphohydro"/>
    <property type="match status" value="1"/>
</dbReference>